<name>A0A8T4GH04_9EURY</name>
<organism evidence="2 3">
    <name type="scientific">Halorubrum alkaliphilum</name>
    <dbReference type="NCBI Taxonomy" id="261290"/>
    <lineage>
        <taxon>Archaea</taxon>
        <taxon>Methanobacteriati</taxon>
        <taxon>Methanobacteriota</taxon>
        <taxon>Stenosarchaea group</taxon>
        <taxon>Halobacteria</taxon>
        <taxon>Halobacteriales</taxon>
        <taxon>Haloferacaceae</taxon>
        <taxon>Halorubrum</taxon>
    </lineage>
</organism>
<reference evidence="2" key="1">
    <citation type="submission" date="2021-03" db="EMBL/GenBank/DDBJ databases">
        <title>Genomic Encyclopedia of Type Strains, Phase IV (KMG-IV): sequencing the most valuable type-strain genomes for metagenomic binning, comparative biology and taxonomic classification.</title>
        <authorList>
            <person name="Goeker M."/>
        </authorList>
    </citation>
    <scope>NUCLEOTIDE SEQUENCE</scope>
    <source>
        <strain evidence="2">DSM 23564</strain>
    </source>
</reference>
<evidence type="ECO:0000313" key="3">
    <source>
        <dbReference type="Proteomes" id="UP000823588"/>
    </source>
</evidence>
<dbReference type="Proteomes" id="UP000823588">
    <property type="component" value="Unassembled WGS sequence"/>
</dbReference>
<dbReference type="InterPro" id="IPR046164">
    <property type="entry name" value="DUF6166"/>
</dbReference>
<sequence>MSSDKRPSIADTPGRVGTTEQAVYRGRRDPSAQVGDEVEVMVDGESLDYRYDLLSASPSGFEWGYGGSGPAQLAIATLAHAYNNEFACEHYQRFKCEVVSELPEEGWTLTKQDLDVWRRGVIDDA</sequence>
<dbReference type="OrthoDB" id="225682at2157"/>
<protein>
    <submittedName>
        <fullName evidence="2">Uncharacterized protein</fullName>
    </submittedName>
</protein>
<feature type="region of interest" description="Disordered" evidence="1">
    <location>
        <begin position="1"/>
        <end position="30"/>
    </location>
</feature>
<keyword evidence="3" id="KW-1185">Reference proteome</keyword>
<evidence type="ECO:0000256" key="1">
    <source>
        <dbReference type="SAM" id="MobiDB-lite"/>
    </source>
</evidence>
<comment type="caution">
    <text evidence="2">The sequence shown here is derived from an EMBL/GenBank/DDBJ whole genome shotgun (WGS) entry which is preliminary data.</text>
</comment>
<gene>
    <name evidence="2" type="ORF">J2751_001973</name>
</gene>
<dbReference type="EMBL" id="JAGGKQ010000014">
    <property type="protein sequence ID" value="MBP1922940.1"/>
    <property type="molecule type" value="Genomic_DNA"/>
</dbReference>
<accession>A0A8T4GH04</accession>
<dbReference type="RefSeq" id="WP_209485561.1">
    <property type="nucleotide sequence ID" value="NZ_JAGGKQ010000014.1"/>
</dbReference>
<evidence type="ECO:0000313" key="2">
    <source>
        <dbReference type="EMBL" id="MBP1922940.1"/>
    </source>
</evidence>
<proteinExistence type="predicted"/>
<dbReference type="AlphaFoldDB" id="A0A8T4GH04"/>
<dbReference type="Pfam" id="PF19663">
    <property type="entry name" value="DUF6166"/>
    <property type="match status" value="1"/>
</dbReference>